<proteinExistence type="predicted"/>
<dbReference type="PROSITE" id="PS50977">
    <property type="entry name" value="HTH_TETR_2"/>
    <property type="match status" value="1"/>
</dbReference>
<evidence type="ECO:0000259" key="5">
    <source>
        <dbReference type="PROSITE" id="PS50977"/>
    </source>
</evidence>
<dbReference type="PANTHER" id="PTHR30055">
    <property type="entry name" value="HTH-TYPE TRANSCRIPTIONAL REGULATOR RUTR"/>
    <property type="match status" value="1"/>
</dbReference>
<dbReference type="InterPro" id="IPR001647">
    <property type="entry name" value="HTH_TetR"/>
</dbReference>
<keyword evidence="2 4" id="KW-0238">DNA-binding</keyword>
<feature type="domain" description="HTH tetR-type" evidence="5">
    <location>
        <begin position="31"/>
        <end position="91"/>
    </location>
</feature>
<dbReference type="PANTHER" id="PTHR30055:SF234">
    <property type="entry name" value="HTH-TYPE TRANSCRIPTIONAL REGULATOR BETI"/>
    <property type="match status" value="1"/>
</dbReference>
<keyword evidence="3" id="KW-0804">Transcription</keyword>
<keyword evidence="7" id="KW-1185">Reference proteome</keyword>
<dbReference type="Gene3D" id="1.10.357.10">
    <property type="entry name" value="Tetracycline Repressor, domain 2"/>
    <property type="match status" value="1"/>
</dbReference>
<keyword evidence="1" id="KW-0805">Transcription regulation</keyword>
<name>A0A5C8ZJD2_9ACTN</name>
<comment type="caution">
    <text evidence="6">The sequence shown here is derived from an EMBL/GenBank/DDBJ whole genome shotgun (WGS) entry which is preliminary data.</text>
</comment>
<sequence>MPHTRVWCGVAVSAPSPTPAQRPARQRLSAEQRREALVDATIEVVAHQGYQRASLTEIARTAGVSKGLLWHYYADGEELMTHAARTALVRVREAVAAELDLTAAVPVVVRAAIRRAALLLRTHAQEMAAIHAIATGLRAPDGSPAISPQEYEQTYALQEELFRRGQREGSLRTTDPRLTAVFYQGAIDAMIAHLRAHPEVDPTACADAVADLVLDGITTRPS</sequence>
<organism evidence="6 7">
    <name type="scientific">Quadrisphaera setariae</name>
    <dbReference type="NCBI Taxonomy" id="2593304"/>
    <lineage>
        <taxon>Bacteria</taxon>
        <taxon>Bacillati</taxon>
        <taxon>Actinomycetota</taxon>
        <taxon>Actinomycetes</taxon>
        <taxon>Kineosporiales</taxon>
        <taxon>Kineosporiaceae</taxon>
        <taxon>Quadrisphaera</taxon>
    </lineage>
</organism>
<dbReference type="Pfam" id="PF00440">
    <property type="entry name" value="TetR_N"/>
    <property type="match status" value="1"/>
</dbReference>
<dbReference type="InterPro" id="IPR050109">
    <property type="entry name" value="HTH-type_TetR-like_transc_reg"/>
</dbReference>
<dbReference type="AlphaFoldDB" id="A0A5C8ZJD2"/>
<dbReference type="SUPFAM" id="SSF48498">
    <property type="entry name" value="Tetracyclin repressor-like, C-terminal domain"/>
    <property type="match status" value="1"/>
</dbReference>
<dbReference type="Proteomes" id="UP000321234">
    <property type="component" value="Unassembled WGS sequence"/>
</dbReference>
<evidence type="ECO:0000256" key="1">
    <source>
        <dbReference type="ARBA" id="ARBA00023015"/>
    </source>
</evidence>
<evidence type="ECO:0000256" key="3">
    <source>
        <dbReference type="ARBA" id="ARBA00023163"/>
    </source>
</evidence>
<protein>
    <submittedName>
        <fullName evidence="6">TetR family transcriptional regulator</fullName>
    </submittedName>
</protein>
<gene>
    <name evidence="6" type="ORF">FMM08_03150</name>
</gene>
<feature type="DNA-binding region" description="H-T-H motif" evidence="4">
    <location>
        <begin position="54"/>
        <end position="73"/>
    </location>
</feature>
<dbReference type="InterPro" id="IPR036271">
    <property type="entry name" value="Tet_transcr_reg_TetR-rel_C_sf"/>
</dbReference>
<evidence type="ECO:0000256" key="4">
    <source>
        <dbReference type="PROSITE-ProRule" id="PRU00335"/>
    </source>
</evidence>
<evidence type="ECO:0000313" key="6">
    <source>
        <dbReference type="EMBL" id="TXR57288.1"/>
    </source>
</evidence>
<dbReference type="GO" id="GO:0003700">
    <property type="term" value="F:DNA-binding transcription factor activity"/>
    <property type="evidence" value="ECO:0007669"/>
    <property type="project" value="TreeGrafter"/>
</dbReference>
<dbReference type="InterPro" id="IPR009057">
    <property type="entry name" value="Homeodomain-like_sf"/>
</dbReference>
<dbReference type="PRINTS" id="PR00455">
    <property type="entry name" value="HTHTETR"/>
</dbReference>
<evidence type="ECO:0000313" key="7">
    <source>
        <dbReference type="Proteomes" id="UP000321234"/>
    </source>
</evidence>
<dbReference type="EMBL" id="VKAC01000002">
    <property type="protein sequence ID" value="TXR57288.1"/>
    <property type="molecule type" value="Genomic_DNA"/>
</dbReference>
<reference evidence="6 7" key="1">
    <citation type="submission" date="2019-07" db="EMBL/GenBank/DDBJ databases">
        <title>Quadrisphaera sp. strain DD2A genome sequencing and assembly.</title>
        <authorList>
            <person name="Kim I."/>
        </authorList>
    </citation>
    <scope>NUCLEOTIDE SEQUENCE [LARGE SCALE GENOMIC DNA]</scope>
    <source>
        <strain evidence="6 7">DD2A</strain>
    </source>
</reference>
<dbReference type="Gene3D" id="1.10.10.60">
    <property type="entry name" value="Homeodomain-like"/>
    <property type="match status" value="1"/>
</dbReference>
<dbReference type="OrthoDB" id="9806334at2"/>
<dbReference type="SUPFAM" id="SSF46689">
    <property type="entry name" value="Homeodomain-like"/>
    <property type="match status" value="1"/>
</dbReference>
<evidence type="ECO:0000256" key="2">
    <source>
        <dbReference type="ARBA" id="ARBA00023125"/>
    </source>
</evidence>
<accession>A0A5C8ZJD2</accession>
<dbReference type="GO" id="GO:0000976">
    <property type="term" value="F:transcription cis-regulatory region binding"/>
    <property type="evidence" value="ECO:0007669"/>
    <property type="project" value="TreeGrafter"/>
</dbReference>